<comment type="caution">
    <text evidence="2">The sequence shown here is derived from an EMBL/GenBank/DDBJ whole genome shotgun (WGS) entry which is preliminary data.</text>
</comment>
<sequence>MNTELRRSHRVVIIFAICLAILIILTMAASRIVLPKALSNQLSQMLEVPVRIDQAGINPLKASFWMRGLEVENLPGAGERLFLSLEKIDVNLSFTSLLARQLIFQNITFEKPVLYLEYGQDDTFNTTYLRKNIQKHFRPKIRLGAQYFFTGYEIHKFQIKHGVLRFVRWTPLKTRRKFTLHKLDFSFSNFAYPPHRVDPVPTSFYFGAKIEGIQESNVRVLGRGNFLSEVPDFNIRSDFKNIMLRELNSFTSHFPFLATDGFADITSVMTPNPEDPGQFVLENDVTLRNVVLIEKPSQSKIKTFANMPKQDVIKLFERLDGRPFRFRFSMKDSFDNPNFTFMPTFRSDLSHAMENELQATFERLKQKSNPTGPLSLKETIQRLTGFQFNEQ</sequence>
<evidence type="ECO:0000313" key="3">
    <source>
        <dbReference type="Proteomes" id="UP000230859"/>
    </source>
</evidence>
<evidence type="ECO:0008006" key="4">
    <source>
        <dbReference type="Google" id="ProtNLM"/>
    </source>
</evidence>
<dbReference type="InterPro" id="IPR008023">
    <property type="entry name" value="DUF748"/>
</dbReference>
<dbReference type="Pfam" id="PF05359">
    <property type="entry name" value="DUF748"/>
    <property type="match status" value="1"/>
</dbReference>
<dbReference type="AlphaFoldDB" id="A0A2H0LN53"/>
<feature type="transmembrane region" description="Helical" evidence="1">
    <location>
        <begin position="12"/>
        <end position="34"/>
    </location>
</feature>
<dbReference type="PANTHER" id="PTHR30441:SF8">
    <property type="entry name" value="DUF748 DOMAIN-CONTAINING PROTEIN"/>
    <property type="match status" value="1"/>
</dbReference>
<dbReference type="EMBL" id="PCVY01000060">
    <property type="protein sequence ID" value="PIQ85817.1"/>
    <property type="molecule type" value="Genomic_DNA"/>
</dbReference>
<keyword evidence="1" id="KW-0472">Membrane</keyword>
<organism evidence="2 3">
    <name type="scientific">Candidatus Abzuiibacterium crystallinum</name>
    <dbReference type="NCBI Taxonomy" id="1974748"/>
    <lineage>
        <taxon>Bacteria</taxon>
        <taxon>Pseudomonadati</taxon>
        <taxon>Candidatus Omnitrophota</taxon>
        <taxon>Candidatus Abzuiibacterium</taxon>
    </lineage>
</organism>
<proteinExistence type="predicted"/>
<dbReference type="GO" id="GO:0005886">
    <property type="term" value="C:plasma membrane"/>
    <property type="evidence" value="ECO:0007669"/>
    <property type="project" value="TreeGrafter"/>
</dbReference>
<dbReference type="Proteomes" id="UP000230859">
    <property type="component" value="Unassembled WGS sequence"/>
</dbReference>
<keyword evidence="1" id="KW-0812">Transmembrane</keyword>
<evidence type="ECO:0000256" key="1">
    <source>
        <dbReference type="SAM" id="Phobius"/>
    </source>
</evidence>
<name>A0A2H0LN53_9BACT</name>
<dbReference type="GO" id="GO:0090313">
    <property type="term" value="P:regulation of protein targeting to membrane"/>
    <property type="evidence" value="ECO:0007669"/>
    <property type="project" value="TreeGrafter"/>
</dbReference>
<gene>
    <name evidence="2" type="ORF">COV74_07315</name>
</gene>
<dbReference type="PANTHER" id="PTHR30441">
    <property type="entry name" value="DUF748 DOMAIN-CONTAINING PROTEIN"/>
    <property type="match status" value="1"/>
</dbReference>
<protein>
    <recommendedName>
        <fullName evidence="4">AsmA domain-containing protein</fullName>
    </recommendedName>
</protein>
<reference evidence="2 3" key="1">
    <citation type="submission" date="2017-09" db="EMBL/GenBank/DDBJ databases">
        <title>Depth-based differentiation of microbial function through sediment-hosted aquifers and enrichment of novel symbionts in the deep terrestrial subsurface.</title>
        <authorList>
            <person name="Probst A.J."/>
            <person name="Ladd B."/>
            <person name="Jarett J.K."/>
            <person name="Geller-Mcgrath D.E."/>
            <person name="Sieber C.M."/>
            <person name="Emerson J.B."/>
            <person name="Anantharaman K."/>
            <person name="Thomas B.C."/>
            <person name="Malmstrom R."/>
            <person name="Stieglmeier M."/>
            <person name="Klingl A."/>
            <person name="Woyke T."/>
            <person name="Ryan C.M."/>
            <person name="Banfield J.F."/>
        </authorList>
    </citation>
    <scope>NUCLEOTIDE SEQUENCE [LARGE SCALE GENOMIC DNA]</scope>
    <source>
        <strain evidence="2">CG11_big_fil_rev_8_21_14_0_20_45_26</strain>
    </source>
</reference>
<dbReference type="InterPro" id="IPR052894">
    <property type="entry name" value="AsmA-related"/>
</dbReference>
<keyword evidence="1" id="KW-1133">Transmembrane helix</keyword>
<accession>A0A2H0LN53</accession>
<evidence type="ECO:0000313" key="2">
    <source>
        <dbReference type="EMBL" id="PIQ85817.1"/>
    </source>
</evidence>